<dbReference type="SUPFAM" id="SSF46785">
    <property type="entry name" value="Winged helix' DNA-binding domain"/>
    <property type="match status" value="1"/>
</dbReference>
<evidence type="ECO:0000259" key="5">
    <source>
        <dbReference type="PROSITE" id="PS50931"/>
    </source>
</evidence>
<evidence type="ECO:0000256" key="3">
    <source>
        <dbReference type="ARBA" id="ARBA00023125"/>
    </source>
</evidence>
<dbReference type="PROSITE" id="PS50931">
    <property type="entry name" value="HTH_LYSR"/>
    <property type="match status" value="1"/>
</dbReference>
<dbReference type="Proteomes" id="UP001189813">
    <property type="component" value="Unassembled WGS sequence"/>
</dbReference>
<organism evidence="6 7">
    <name type="scientific">Ralstonia psammae</name>
    <dbReference type="NCBI Taxonomy" id="3058598"/>
    <lineage>
        <taxon>Bacteria</taxon>
        <taxon>Pseudomonadati</taxon>
        <taxon>Pseudomonadota</taxon>
        <taxon>Betaproteobacteria</taxon>
        <taxon>Burkholderiales</taxon>
        <taxon>Burkholderiaceae</taxon>
        <taxon>Ralstonia</taxon>
    </lineage>
</organism>
<keyword evidence="4" id="KW-0804">Transcription</keyword>
<comment type="similarity">
    <text evidence="1">Belongs to the LysR transcriptional regulatory family.</text>
</comment>
<comment type="caution">
    <text evidence="6">The sequence shown here is derived from an EMBL/GenBank/DDBJ whole genome shotgun (WGS) entry which is preliminary data.</text>
</comment>
<keyword evidence="2" id="KW-0805">Transcription regulation</keyword>
<dbReference type="Gene3D" id="1.10.10.10">
    <property type="entry name" value="Winged helix-like DNA-binding domain superfamily/Winged helix DNA-binding domain"/>
    <property type="match status" value="1"/>
</dbReference>
<evidence type="ECO:0000256" key="1">
    <source>
        <dbReference type="ARBA" id="ARBA00009437"/>
    </source>
</evidence>
<dbReference type="PANTHER" id="PTHR30126">
    <property type="entry name" value="HTH-TYPE TRANSCRIPTIONAL REGULATOR"/>
    <property type="match status" value="1"/>
</dbReference>
<dbReference type="Gene3D" id="3.40.190.10">
    <property type="entry name" value="Periplasmic binding protein-like II"/>
    <property type="match status" value="2"/>
</dbReference>
<dbReference type="InterPro" id="IPR005119">
    <property type="entry name" value="LysR_subst-bd"/>
</dbReference>
<gene>
    <name evidence="6" type="primary">yjiE_1</name>
    <name evidence="6" type="ORF">LMG19083_00251</name>
</gene>
<dbReference type="SUPFAM" id="SSF53850">
    <property type="entry name" value="Periplasmic binding protein-like II"/>
    <property type="match status" value="1"/>
</dbReference>
<name>A0ABM9IZ87_9RALS</name>
<dbReference type="InterPro" id="IPR000847">
    <property type="entry name" value="LysR_HTH_N"/>
</dbReference>
<dbReference type="Pfam" id="PF03466">
    <property type="entry name" value="LysR_substrate"/>
    <property type="match status" value="1"/>
</dbReference>
<evidence type="ECO:0000256" key="2">
    <source>
        <dbReference type="ARBA" id="ARBA00023015"/>
    </source>
</evidence>
<feature type="domain" description="HTH lysR-type" evidence="5">
    <location>
        <begin position="1"/>
        <end position="58"/>
    </location>
</feature>
<evidence type="ECO:0000313" key="7">
    <source>
        <dbReference type="Proteomes" id="UP001189813"/>
    </source>
</evidence>
<dbReference type="EMBL" id="CATZBU010000001">
    <property type="protein sequence ID" value="CAJ0777155.1"/>
    <property type="molecule type" value="Genomic_DNA"/>
</dbReference>
<dbReference type="InterPro" id="IPR036390">
    <property type="entry name" value="WH_DNA-bd_sf"/>
</dbReference>
<dbReference type="Pfam" id="PF00126">
    <property type="entry name" value="HTH_1"/>
    <property type="match status" value="1"/>
</dbReference>
<protein>
    <submittedName>
        <fullName evidence="6">HTH-type transcriptional regulator YjiE</fullName>
    </submittedName>
</protein>
<accession>A0ABM9IZ87</accession>
<dbReference type="RefSeq" id="WP_316663718.1">
    <property type="nucleotide sequence ID" value="NZ_CATZBU010000001.1"/>
</dbReference>
<dbReference type="InterPro" id="IPR036388">
    <property type="entry name" value="WH-like_DNA-bd_sf"/>
</dbReference>
<evidence type="ECO:0000256" key="4">
    <source>
        <dbReference type="ARBA" id="ARBA00023163"/>
    </source>
</evidence>
<evidence type="ECO:0000313" key="6">
    <source>
        <dbReference type="EMBL" id="CAJ0777155.1"/>
    </source>
</evidence>
<keyword evidence="7" id="KW-1185">Reference proteome</keyword>
<reference evidence="6 7" key="1">
    <citation type="submission" date="2023-07" db="EMBL/GenBank/DDBJ databases">
        <authorList>
            <person name="Peeters C."/>
        </authorList>
    </citation>
    <scope>NUCLEOTIDE SEQUENCE [LARGE SCALE GENOMIC DNA]</scope>
    <source>
        <strain evidence="6 7">LMG 19083</strain>
    </source>
</reference>
<keyword evidence="3" id="KW-0238">DNA-binding</keyword>
<dbReference type="CDD" id="cd05466">
    <property type="entry name" value="PBP2_LTTR_substrate"/>
    <property type="match status" value="1"/>
</dbReference>
<proteinExistence type="inferred from homology"/>
<dbReference type="PANTHER" id="PTHR30126:SF2">
    <property type="entry name" value="HTH-TYPE TRANSCRIPTIONAL REGULATOR YJIE"/>
    <property type="match status" value="1"/>
</dbReference>
<sequence>MQIKWLEDFKELAKTRSFSRAAENRNVTHPAFGRRIKALEEWVGTPLVERSEHPVMLTAAGRLFLDAAANAVDGLNDARLLLREAQLPVALKIGTGRTLARTFVPGWYETLARQRGTFPLSVTTGGTQEGVLALADGTVDVLIAYASPQADALLDPRKYDHCLLGSETLVPVSAPDKRGRARFTLPGSAAAPLPWLAFARGLTLRQMLDSHLAAADRKAHLQPVFQADFYEAVEEMALRGFGMAWLPYRLAKPHLNAGELRPAGDDAWHIRVNIRMMRVRSNQSALLDEVWQLAVDNASNNANSNARADLS</sequence>